<dbReference type="Proteomes" id="UP001178507">
    <property type="component" value="Unassembled WGS sequence"/>
</dbReference>
<reference evidence="3" key="1">
    <citation type="submission" date="2023-08" db="EMBL/GenBank/DDBJ databases">
        <authorList>
            <person name="Chen Y."/>
            <person name="Shah S."/>
            <person name="Dougan E. K."/>
            <person name="Thang M."/>
            <person name="Chan C."/>
        </authorList>
    </citation>
    <scope>NUCLEOTIDE SEQUENCE</scope>
</reference>
<evidence type="ECO:0000313" key="3">
    <source>
        <dbReference type="EMBL" id="CAJ1377052.1"/>
    </source>
</evidence>
<accession>A0AA36HXB2</accession>
<protein>
    <submittedName>
        <fullName evidence="3">Uncharacterized protein</fullName>
    </submittedName>
</protein>
<feature type="region of interest" description="Disordered" evidence="2">
    <location>
        <begin position="387"/>
        <end position="423"/>
    </location>
</feature>
<keyword evidence="1" id="KW-0175">Coiled coil</keyword>
<feature type="compositionally biased region" description="Low complexity" evidence="2">
    <location>
        <begin position="1"/>
        <end position="15"/>
    </location>
</feature>
<proteinExistence type="predicted"/>
<keyword evidence="4" id="KW-1185">Reference proteome</keyword>
<comment type="caution">
    <text evidence="3">The sequence shown here is derived from an EMBL/GenBank/DDBJ whole genome shotgun (WGS) entry which is preliminary data.</text>
</comment>
<sequence>MSDGAEAAPATAAPPRRTEKEIENSTLAMLQAFRTARSVPGKELLRLIDEHAYSCEEYAQVLPQAWGRVSKLTAALRADLRGSGFKEHVPVDAGTSGIFSEFLSSLGVATDSVPTAPQAVLSTPAVTQTSEPVEKAAELAAVLDHLEQGPAKALQEGRRLEAELKEMVKLLERLRAIWPELRTSVEGAFEKGTHLRTKDIAQALKQVLQFRRQLCAATPSIEALCDLLEDATEQVRQREEERLRFKAMTREVLDGQSKALAARVAAVLWLKRGKASSARPEQTRFDIEQASEALERNLEAAKDMESRLVKGAGTVMKREACHQVVQRTVARLSVLRGKVLSAAEAVSAARADLAGARRSGQAALTEAAAIALEQLIAAFDEAASHVDAGGGRGAPRDPQASSGPDGELTPSPSAIVVTTKRTSQQDVLEDLAKSIGMTGKPA</sequence>
<evidence type="ECO:0000256" key="1">
    <source>
        <dbReference type="SAM" id="Coils"/>
    </source>
</evidence>
<organism evidence="3 4">
    <name type="scientific">Effrenium voratum</name>
    <dbReference type="NCBI Taxonomy" id="2562239"/>
    <lineage>
        <taxon>Eukaryota</taxon>
        <taxon>Sar</taxon>
        <taxon>Alveolata</taxon>
        <taxon>Dinophyceae</taxon>
        <taxon>Suessiales</taxon>
        <taxon>Symbiodiniaceae</taxon>
        <taxon>Effrenium</taxon>
    </lineage>
</organism>
<feature type="region of interest" description="Disordered" evidence="2">
    <location>
        <begin position="1"/>
        <end position="20"/>
    </location>
</feature>
<dbReference type="EMBL" id="CAUJNA010000442">
    <property type="protein sequence ID" value="CAJ1377052.1"/>
    <property type="molecule type" value="Genomic_DNA"/>
</dbReference>
<feature type="coiled-coil region" evidence="1">
    <location>
        <begin position="221"/>
        <end position="248"/>
    </location>
</feature>
<gene>
    <name evidence="3" type="ORF">EVOR1521_LOCUS5958</name>
</gene>
<evidence type="ECO:0000256" key="2">
    <source>
        <dbReference type="SAM" id="MobiDB-lite"/>
    </source>
</evidence>
<evidence type="ECO:0000313" key="4">
    <source>
        <dbReference type="Proteomes" id="UP001178507"/>
    </source>
</evidence>
<name>A0AA36HXB2_9DINO</name>
<dbReference type="AlphaFoldDB" id="A0AA36HXB2"/>